<dbReference type="KEGG" id="tti:THITH_06485"/>
<reference evidence="1 2" key="1">
    <citation type="submission" date="2013-12" db="EMBL/GenBank/DDBJ databases">
        <authorList>
            <consortium name="DOE Joint Genome Institute"/>
            <person name="Muyzer G."/>
            <person name="Huntemann M."/>
            <person name="Han J."/>
            <person name="Chen A."/>
            <person name="Kyrpides N."/>
            <person name="Mavromatis K."/>
            <person name="Markowitz V."/>
            <person name="Palaniappan K."/>
            <person name="Ivanova N."/>
            <person name="Schaumberg A."/>
            <person name="Pati A."/>
            <person name="Liolios K."/>
            <person name="Nordberg H.P."/>
            <person name="Cantor M.N."/>
            <person name="Hua S.X."/>
            <person name="Woyke T."/>
        </authorList>
    </citation>
    <scope>NUCLEOTIDE SEQUENCE [LARGE SCALE GENOMIC DNA]</scope>
    <source>
        <strain evidence="1 2">ARh 1</strain>
    </source>
</reference>
<dbReference type="NCBIfam" id="TIGR00072">
    <property type="entry name" value="hydrog_prot"/>
    <property type="match status" value="1"/>
</dbReference>
<dbReference type="STRING" id="713585.THITH_06485"/>
<dbReference type="Gene3D" id="3.40.50.1450">
    <property type="entry name" value="HybD-like"/>
    <property type="match status" value="1"/>
</dbReference>
<protein>
    <submittedName>
        <fullName evidence="1">Nitrogen fixation protein</fullName>
    </submittedName>
</protein>
<dbReference type="OrthoDB" id="9808862at2"/>
<organism evidence="1 2">
    <name type="scientific">Thioalkalivibrio paradoxus ARh 1</name>
    <dbReference type="NCBI Taxonomy" id="713585"/>
    <lineage>
        <taxon>Bacteria</taxon>
        <taxon>Pseudomonadati</taxon>
        <taxon>Pseudomonadota</taxon>
        <taxon>Gammaproteobacteria</taxon>
        <taxon>Chromatiales</taxon>
        <taxon>Ectothiorhodospiraceae</taxon>
        <taxon>Thioalkalivibrio</taxon>
    </lineage>
</organism>
<dbReference type="EMBL" id="CP007029">
    <property type="protein sequence ID" value="AHE97963.1"/>
    <property type="molecule type" value="Genomic_DNA"/>
</dbReference>
<dbReference type="PANTHER" id="PTHR30302:SF7">
    <property type="entry name" value="F420-NONREDUCING HYDROGENASE II"/>
    <property type="match status" value="1"/>
</dbReference>
<accession>W0DLT9</accession>
<dbReference type="GO" id="GO:0008047">
    <property type="term" value="F:enzyme activator activity"/>
    <property type="evidence" value="ECO:0007669"/>
    <property type="project" value="InterPro"/>
</dbReference>
<dbReference type="Proteomes" id="UP000005289">
    <property type="component" value="Chromosome"/>
</dbReference>
<sequence>MGRSSGTMPVRPPAQRWRILGVGSPAAGDDLGWAAIERLRDAGLDRRAELEALDRPGPALIDRFEPSTNVILIDAIQAGLPPGSVRELSVDEVIARARVASTHDLGLAETLLLARALGVLPARLHLIGIEAGAANGDRGWRAKALRDVLDRVRVLLF</sequence>
<dbReference type="CDD" id="cd00518">
    <property type="entry name" value="H2MP"/>
    <property type="match status" value="1"/>
</dbReference>
<dbReference type="GO" id="GO:0004175">
    <property type="term" value="F:endopeptidase activity"/>
    <property type="evidence" value="ECO:0007669"/>
    <property type="project" value="TreeGrafter"/>
</dbReference>
<dbReference type="PANTHER" id="PTHR30302">
    <property type="entry name" value="HYDROGENASE 1 MATURATION PROTEASE"/>
    <property type="match status" value="1"/>
</dbReference>
<dbReference type="AlphaFoldDB" id="W0DLT9"/>
<gene>
    <name evidence="1" type="ORF">THITH_06485</name>
</gene>
<dbReference type="HOGENOM" id="CLU_099037_2_2_6"/>
<dbReference type="Pfam" id="PF01750">
    <property type="entry name" value="HycI"/>
    <property type="match status" value="1"/>
</dbReference>
<dbReference type="GO" id="GO:0016485">
    <property type="term" value="P:protein processing"/>
    <property type="evidence" value="ECO:0007669"/>
    <property type="project" value="TreeGrafter"/>
</dbReference>
<dbReference type="RefSeq" id="WP_025367340.1">
    <property type="nucleotide sequence ID" value="NZ_CP007029.1"/>
</dbReference>
<dbReference type="SUPFAM" id="SSF53163">
    <property type="entry name" value="HybD-like"/>
    <property type="match status" value="1"/>
</dbReference>
<name>W0DLT9_9GAMM</name>
<evidence type="ECO:0000313" key="1">
    <source>
        <dbReference type="EMBL" id="AHE97963.1"/>
    </source>
</evidence>
<proteinExistence type="predicted"/>
<evidence type="ECO:0000313" key="2">
    <source>
        <dbReference type="Proteomes" id="UP000005289"/>
    </source>
</evidence>
<dbReference type="InterPro" id="IPR000671">
    <property type="entry name" value="Peptidase_A31"/>
</dbReference>
<dbReference type="InterPro" id="IPR023430">
    <property type="entry name" value="Pept_HybD-like_dom_sf"/>
</dbReference>
<keyword evidence="2" id="KW-1185">Reference proteome</keyword>